<proteinExistence type="predicted"/>
<keyword evidence="1" id="KW-1133">Transmembrane helix</keyword>
<evidence type="ECO:0000313" key="3">
    <source>
        <dbReference type="Proteomes" id="UP001162029"/>
    </source>
</evidence>
<evidence type="ECO:0000313" key="2">
    <source>
        <dbReference type="EMBL" id="CAI5713146.1"/>
    </source>
</evidence>
<name>A0AAV0T4S2_9STRA</name>
<keyword evidence="1" id="KW-0472">Membrane</keyword>
<gene>
    <name evidence="2" type="ORF">PDE001_LOCUS914</name>
</gene>
<keyword evidence="3" id="KW-1185">Reference proteome</keyword>
<dbReference type="EMBL" id="CANTFM010000142">
    <property type="protein sequence ID" value="CAI5713146.1"/>
    <property type="molecule type" value="Genomic_DNA"/>
</dbReference>
<feature type="transmembrane region" description="Helical" evidence="1">
    <location>
        <begin position="61"/>
        <end position="81"/>
    </location>
</feature>
<dbReference type="Proteomes" id="UP001162029">
    <property type="component" value="Unassembled WGS sequence"/>
</dbReference>
<reference evidence="2" key="1">
    <citation type="submission" date="2022-12" db="EMBL/GenBank/DDBJ databases">
        <authorList>
            <person name="Webb A."/>
        </authorList>
    </citation>
    <scope>NUCLEOTIDE SEQUENCE</scope>
    <source>
        <strain evidence="2">Pd1</strain>
    </source>
</reference>
<feature type="transmembrane region" description="Helical" evidence="1">
    <location>
        <begin position="7"/>
        <end position="25"/>
    </location>
</feature>
<comment type="caution">
    <text evidence="2">The sequence shown here is derived from an EMBL/GenBank/DDBJ whole genome shotgun (WGS) entry which is preliminary data.</text>
</comment>
<accession>A0AAV0T4S2</accession>
<sequence length="272" mass="31295">MRYRNSTLWCTVYFVAGIGVLVNLVGDVYYKTLDRCEMYPLMSFQETLMDEMKRHSTRLPLVRIDVPSLYLLGTCIIIYAAKHWGLLNRGWPLLVDLLSGRWLHHQVFEVFPTYLPFGISEPDVPELLSENEDRDGDDKDEYFDDIPVLPAMDDEACHKALAKLLQVKMQYANRRIVRPDDWLVFDPVQEKLVLQKHTTRVGGNHKILNERSNGNKVDFWCEQTSSGDSDNQTLLYGGDAKCIGVMRTGRDVDTEVQTKQPPAIATKIRKRT</sequence>
<organism evidence="2 3">
    <name type="scientific">Peronospora destructor</name>
    <dbReference type="NCBI Taxonomy" id="86335"/>
    <lineage>
        <taxon>Eukaryota</taxon>
        <taxon>Sar</taxon>
        <taxon>Stramenopiles</taxon>
        <taxon>Oomycota</taxon>
        <taxon>Peronosporomycetes</taxon>
        <taxon>Peronosporales</taxon>
        <taxon>Peronosporaceae</taxon>
        <taxon>Peronospora</taxon>
    </lineage>
</organism>
<protein>
    <submittedName>
        <fullName evidence="2">Uncharacterized protein</fullName>
    </submittedName>
</protein>
<dbReference type="AlphaFoldDB" id="A0AAV0T4S2"/>
<evidence type="ECO:0000256" key="1">
    <source>
        <dbReference type="SAM" id="Phobius"/>
    </source>
</evidence>
<keyword evidence="1" id="KW-0812">Transmembrane</keyword>